<gene>
    <name evidence="3" type="ORF">GDO78_006818</name>
</gene>
<dbReference type="PANTHER" id="PTHR47899:SF1">
    <property type="entry name" value="COILED-COIL DOMAIN-CONTAINING PROTEIN 171"/>
    <property type="match status" value="1"/>
</dbReference>
<evidence type="ECO:0008006" key="5">
    <source>
        <dbReference type="Google" id="ProtNLM"/>
    </source>
</evidence>
<accession>A0A8J6FGN1</accession>
<dbReference type="OrthoDB" id="287623at2759"/>
<feature type="region of interest" description="Disordered" evidence="2">
    <location>
        <begin position="863"/>
        <end position="882"/>
    </location>
</feature>
<keyword evidence="1" id="KW-0175">Coiled coil</keyword>
<feature type="coiled-coil region" evidence="1">
    <location>
        <begin position="187"/>
        <end position="257"/>
    </location>
</feature>
<reference evidence="3" key="1">
    <citation type="thesis" date="2020" institute="ProQuest LLC" country="789 East Eisenhower Parkway, Ann Arbor, MI, USA">
        <title>Comparative Genomics and Chromosome Evolution.</title>
        <authorList>
            <person name="Mudd A.B."/>
        </authorList>
    </citation>
    <scope>NUCLEOTIDE SEQUENCE</scope>
    <source>
        <strain evidence="3">HN-11 Male</strain>
        <tissue evidence="3">Kidney and liver</tissue>
    </source>
</reference>
<feature type="coiled-coil region" evidence="1">
    <location>
        <begin position="34"/>
        <end position="89"/>
    </location>
</feature>
<evidence type="ECO:0000313" key="3">
    <source>
        <dbReference type="EMBL" id="KAG9486640.1"/>
    </source>
</evidence>
<protein>
    <recommendedName>
        <fullName evidence="5">Coiled-coil domain-containing protein 171</fullName>
    </recommendedName>
</protein>
<proteinExistence type="predicted"/>
<name>A0A8J6FGN1_ELECQ</name>
<keyword evidence="4" id="KW-1185">Reference proteome</keyword>
<dbReference type="AlphaFoldDB" id="A0A8J6FGN1"/>
<evidence type="ECO:0000313" key="4">
    <source>
        <dbReference type="Proteomes" id="UP000770717"/>
    </source>
</evidence>
<dbReference type="Proteomes" id="UP000770717">
    <property type="component" value="Unassembled WGS sequence"/>
</dbReference>
<sequence>MHSLVPTPPNSLVRTVQVAGTSGDKDKAAGAAALQALRHTLTDYQNKLGSASNELETQKCVSARMKEELESSRKTIHTLRINIENVRSQQLVSEKELQSLGAACAERDSQIIQLQTELVKIHEGWEKEQRRATECECELQKITLTCQKDAEEKFSFLHGLYQRLVAGCVLLKEPESMMDNFSWPELCVILQENVNALISDLRQAKEKVSHLEYACKNKADVLRDLQKKHEDSLDRLAQQMKEQQNAWQKKTKDLEQHYSVLLGETNSRAQKYQRIAEKSKDKISIYEKTKDQMALENVHVKNLLIGTENDHKSLLAACALLAGALYPLYSRAATLAAQRNFLEDQMNTYVAVQSEIRSLVQALSDSEVKRNANAKRSPKHPRCMKRVFRRGVIAVLAANRLQTLGRSSRTLFMWQEGTNKGPGLLVRPGGGQNGKALTGPDEMMRCQEAWKWVTSTDLLSTISSSMSDLLGVLNQRDPDSRSQRLLIATARNCFSKLMSKLDVRSEARCLQLRRYSIAVPPDSLVRRLTRGLHRINTQRTTSDLTSTTPIVKCLAILKKQILAFTQRLHASEVERRSLRLELSGIKQKISEISKDVGGIETFKAQDKQSKVISYEKFRTVFDELNSALLREHEAQILLHEQSQQLLELSHKIELHSQEEAEKDQTLEETVKSLTEMKMELWRKDQLLRQQDRQLSQLEQDKRRLEESISSAESALRTAAREKEVLLNYMKSVAAAFQKIRDQTSLPKTATLRQDFIFQLPKIPPKMFETEEYTGGPDFTVFESMINSFLDIYQLACSRAATLDSQTMLDAGTMPSTGELHPKRSAAEFVPLQPEPDFSQSHANFSNINSRTFQPIRFSSVNDLTQTTTPDLAARTHPLPSQR</sequence>
<organism evidence="3 4">
    <name type="scientific">Eleutherodactylus coqui</name>
    <name type="common">Puerto Rican coqui</name>
    <dbReference type="NCBI Taxonomy" id="57060"/>
    <lineage>
        <taxon>Eukaryota</taxon>
        <taxon>Metazoa</taxon>
        <taxon>Chordata</taxon>
        <taxon>Craniata</taxon>
        <taxon>Vertebrata</taxon>
        <taxon>Euteleostomi</taxon>
        <taxon>Amphibia</taxon>
        <taxon>Batrachia</taxon>
        <taxon>Anura</taxon>
        <taxon>Neobatrachia</taxon>
        <taxon>Hyloidea</taxon>
        <taxon>Eleutherodactylidae</taxon>
        <taxon>Eleutherodactylinae</taxon>
        <taxon>Eleutherodactylus</taxon>
        <taxon>Eleutherodactylus</taxon>
    </lineage>
</organism>
<evidence type="ECO:0000256" key="2">
    <source>
        <dbReference type="SAM" id="MobiDB-lite"/>
    </source>
</evidence>
<dbReference type="EMBL" id="WNTK01000003">
    <property type="protein sequence ID" value="KAG9486640.1"/>
    <property type="molecule type" value="Genomic_DNA"/>
</dbReference>
<dbReference type="InterPro" id="IPR038820">
    <property type="entry name" value="CCDC171"/>
</dbReference>
<comment type="caution">
    <text evidence="3">The sequence shown here is derived from an EMBL/GenBank/DDBJ whole genome shotgun (WGS) entry which is preliminary data.</text>
</comment>
<feature type="coiled-coil region" evidence="1">
    <location>
        <begin position="687"/>
        <end position="721"/>
    </location>
</feature>
<dbReference type="PANTHER" id="PTHR47899">
    <property type="entry name" value="COILED-COIL DOMAIN-CONTAINING PROTEIN 171"/>
    <property type="match status" value="1"/>
</dbReference>
<evidence type="ECO:0000256" key="1">
    <source>
        <dbReference type="SAM" id="Coils"/>
    </source>
</evidence>